<dbReference type="PANTHER" id="PTHR34982:SF1">
    <property type="entry name" value="FLAGELLAR ASSEMBLY PROTEIN FLIH"/>
    <property type="match status" value="1"/>
</dbReference>
<keyword evidence="8" id="KW-0966">Cell projection</keyword>
<sequence>MTSSSEARVLRGPVDVTVLPAPDLRAGEWTRFGSGNARGDAVTENTLAALADSTRDAARAQGYAVGWAEGRRRAEEQARLGAEATAADVAAAEAARQQEHAAALEALHRAAESLQQQASVVCAHIEDQATDLAWALTRQLVGHELRSASGADVVRRVLAVLPSEPMVSVRLSPDEAASVPVGDLSDRGVVITADPTLAAGDAVVECIDRVLDLRISAAMDRVAAVLGQDR</sequence>
<evidence type="ECO:0000313" key="8">
    <source>
        <dbReference type="EMBL" id="NYG58718.1"/>
    </source>
</evidence>
<evidence type="ECO:0000259" key="7">
    <source>
        <dbReference type="Pfam" id="PF02108"/>
    </source>
</evidence>
<evidence type="ECO:0000256" key="6">
    <source>
        <dbReference type="ARBA" id="ARBA00023225"/>
    </source>
</evidence>
<keyword evidence="3" id="KW-0813">Transport</keyword>
<accession>A0A7Y9S210</accession>
<keyword evidence="4" id="KW-1005">Bacterial flagellum biogenesis</keyword>
<keyword evidence="8" id="KW-0969">Cilium</keyword>
<evidence type="ECO:0000256" key="1">
    <source>
        <dbReference type="ARBA" id="ARBA00003041"/>
    </source>
</evidence>
<gene>
    <name evidence="8" type="ORF">BJ980_001641</name>
</gene>
<dbReference type="AlphaFoldDB" id="A0A7Y9S210"/>
<dbReference type="Proteomes" id="UP000540656">
    <property type="component" value="Unassembled WGS sequence"/>
</dbReference>
<dbReference type="GO" id="GO:0044781">
    <property type="term" value="P:bacterial-type flagellum organization"/>
    <property type="evidence" value="ECO:0007669"/>
    <property type="project" value="UniProtKB-KW"/>
</dbReference>
<evidence type="ECO:0000256" key="2">
    <source>
        <dbReference type="ARBA" id="ARBA00006602"/>
    </source>
</evidence>
<protein>
    <submittedName>
        <fullName evidence="8">Flagellar assembly protein FliH</fullName>
    </submittedName>
</protein>
<keyword evidence="9" id="KW-1185">Reference proteome</keyword>
<dbReference type="RefSeq" id="WP_179501853.1">
    <property type="nucleotide sequence ID" value="NZ_JACCAA010000001.1"/>
</dbReference>
<feature type="domain" description="Flagellar assembly protein FliH/Type III secretion system HrpE" evidence="7">
    <location>
        <begin position="103"/>
        <end position="221"/>
    </location>
</feature>
<reference evidence="8 9" key="1">
    <citation type="submission" date="2020-07" db="EMBL/GenBank/DDBJ databases">
        <title>Sequencing the genomes of 1000 actinobacteria strains.</title>
        <authorList>
            <person name="Klenk H.-P."/>
        </authorList>
    </citation>
    <scope>NUCLEOTIDE SEQUENCE [LARGE SCALE GENOMIC DNA]</scope>
    <source>
        <strain evidence="8 9">DSM 23819</strain>
    </source>
</reference>
<name>A0A7Y9S210_9ACTN</name>
<comment type="similarity">
    <text evidence="2">Belongs to the FliH family.</text>
</comment>
<proteinExistence type="inferred from homology"/>
<keyword evidence="8" id="KW-0282">Flagellum</keyword>
<dbReference type="PANTHER" id="PTHR34982">
    <property type="entry name" value="YOP PROTEINS TRANSLOCATION PROTEIN L"/>
    <property type="match status" value="1"/>
</dbReference>
<dbReference type="InterPro" id="IPR018035">
    <property type="entry name" value="Flagellar_FliH/T3SS_HrpE"/>
</dbReference>
<evidence type="ECO:0000256" key="4">
    <source>
        <dbReference type="ARBA" id="ARBA00022795"/>
    </source>
</evidence>
<keyword evidence="6" id="KW-1006">Bacterial flagellum protein export</keyword>
<comment type="caution">
    <text evidence="8">The sequence shown here is derived from an EMBL/GenBank/DDBJ whole genome shotgun (WGS) entry which is preliminary data.</text>
</comment>
<dbReference type="GO" id="GO:0015031">
    <property type="term" value="P:protein transport"/>
    <property type="evidence" value="ECO:0007669"/>
    <property type="project" value="UniProtKB-KW"/>
</dbReference>
<evidence type="ECO:0000256" key="3">
    <source>
        <dbReference type="ARBA" id="ARBA00022448"/>
    </source>
</evidence>
<dbReference type="Pfam" id="PF02108">
    <property type="entry name" value="FliH"/>
    <property type="match status" value="1"/>
</dbReference>
<dbReference type="EMBL" id="JACCAA010000001">
    <property type="protein sequence ID" value="NYG58718.1"/>
    <property type="molecule type" value="Genomic_DNA"/>
</dbReference>
<dbReference type="GO" id="GO:0005829">
    <property type="term" value="C:cytosol"/>
    <property type="evidence" value="ECO:0007669"/>
    <property type="project" value="TreeGrafter"/>
</dbReference>
<evidence type="ECO:0000256" key="5">
    <source>
        <dbReference type="ARBA" id="ARBA00022927"/>
    </source>
</evidence>
<evidence type="ECO:0000313" key="9">
    <source>
        <dbReference type="Proteomes" id="UP000540656"/>
    </source>
</evidence>
<keyword evidence="5" id="KW-0653">Protein transport</keyword>
<comment type="function">
    <text evidence="1">Needed for flagellar regrowth and assembly.</text>
</comment>
<dbReference type="InterPro" id="IPR051472">
    <property type="entry name" value="T3SS_Stator/FliH"/>
</dbReference>
<organism evidence="8 9">
    <name type="scientific">Nocardioides daedukensis</name>
    <dbReference type="NCBI Taxonomy" id="634462"/>
    <lineage>
        <taxon>Bacteria</taxon>
        <taxon>Bacillati</taxon>
        <taxon>Actinomycetota</taxon>
        <taxon>Actinomycetes</taxon>
        <taxon>Propionibacteriales</taxon>
        <taxon>Nocardioidaceae</taxon>
        <taxon>Nocardioides</taxon>
    </lineage>
</organism>